<dbReference type="GO" id="GO:0004519">
    <property type="term" value="F:endonuclease activity"/>
    <property type="evidence" value="ECO:0007669"/>
    <property type="project" value="UniProtKB-KW"/>
</dbReference>
<dbReference type="SUPFAM" id="SSF54060">
    <property type="entry name" value="His-Me finger endonucleases"/>
    <property type="match status" value="1"/>
</dbReference>
<dbReference type="InterPro" id="IPR044925">
    <property type="entry name" value="His-Me_finger_sf"/>
</dbReference>
<organism evidence="3">
    <name type="scientific">Acinetobacter phage vB_Ab_02_KEN_01</name>
    <dbReference type="NCBI Taxonomy" id="3143011"/>
    <lineage>
        <taxon>Viruses</taxon>
    </lineage>
</organism>
<proteinExistence type="predicted"/>
<dbReference type="InterPro" id="IPR016177">
    <property type="entry name" value="DNA-bd_dom_sf"/>
</dbReference>
<evidence type="ECO:0000259" key="1">
    <source>
        <dbReference type="Pfam" id="PF07463"/>
    </source>
</evidence>
<name>A0AAU8KVL6_9VIRU</name>
<dbReference type="InterPro" id="IPR003615">
    <property type="entry name" value="HNH_nuc"/>
</dbReference>
<protein>
    <submittedName>
        <fullName evidence="3">HNH endonuclease</fullName>
    </submittedName>
</protein>
<reference evidence="3" key="1">
    <citation type="submission" date="2024-05" db="EMBL/GenBank/DDBJ databases">
        <title>Complete Genome Sequences of 14 Acinetobacter baumannii phages isolated in Kenya.</title>
        <authorList>
            <person name="Mwai F."/>
            <person name="Kigen C."/>
            <person name="Makobe C."/>
            <person name="Georges M."/>
            <person name="Mutai I."/>
            <person name="Odoyo E."/>
            <person name="Gachoya M."/>
            <person name="Musila L."/>
        </authorList>
    </citation>
    <scope>NUCLEOTIDE SEQUENCE</scope>
</reference>
<keyword evidence="3" id="KW-0255">Endonuclease</keyword>
<dbReference type="GO" id="GO:0003677">
    <property type="term" value="F:DNA binding"/>
    <property type="evidence" value="ECO:0007669"/>
    <property type="project" value="InterPro"/>
</dbReference>
<sequence>MLNEVYKVIPSNPNYQVSNLGNVRNEQGKVLKTYLINSGYVCLKLHTDGKRTSHTVHRLVMAAFLGSSELAVNHKDGNKSNNRLDNLEYVTSSENKLHALETGLKIYNKPTTGLKTKRNTSGYYGVFFDKSRGKWIASVAWDKVKYLHKRFDTPELAAKARDAVVKQHNLPLPLNF</sequence>
<keyword evidence="3" id="KW-0378">Hydrolase</keyword>
<dbReference type="SUPFAM" id="SSF54171">
    <property type="entry name" value="DNA-binding domain"/>
    <property type="match status" value="1"/>
</dbReference>
<dbReference type="EMBL" id="PP841128">
    <property type="protein sequence ID" value="XCN27113.1"/>
    <property type="molecule type" value="Genomic_DNA"/>
</dbReference>
<dbReference type="Gene3D" id="3.90.75.20">
    <property type="match status" value="1"/>
</dbReference>
<feature type="domain" description="HNH nuclease" evidence="2">
    <location>
        <begin position="56"/>
        <end position="96"/>
    </location>
</feature>
<dbReference type="Pfam" id="PF13392">
    <property type="entry name" value="HNH_3"/>
    <property type="match status" value="1"/>
</dbReference>
<accession>A0AAU8KVL6</accession>
<dbReference type="Pfam" id="PF07463">
    <property type="entry name" value="NUMOD4"/>
    <property type="match status" value="1"/>
</dbReference>
<keyword evidence="3" id="KW-0540">Nuclease</keyword>
<feature type="domain" description="NUMOD4" evidence="1">
    <location>
        <begin position="4"/>
        <end position="46"/>
    </location>
</feature>
<evidence type="ECO:0000313" key="3">
    <source>
        <dbReference type="EMBL" id="XCN27113.1"/>
    </source>
</evidence>
<evidence type="ECO:0000259" key="2">
    <source>
        <dbReference type="Pfam" id="PF13392"/>
    </source>
</evidence>
<dbReference type="InterPro" id="IPR010902">
    <property type="entry name" value="NUMOD4"/>
</dbReference>
<gene>
    <name evidence="3" type="ORF">URNSOXBW_CDS0033</name>
</gene>